<dbReference type="Gene3D" id="2.40.128.520">
    <property type="match status" value="1"/>
</dbReference>
<dbReference type="AlphaFoldDB" id="A0A512N4X9"/>
<accession>A0A512N4X9</accession>
<dbReference type="EMBL" id="BKAJ01000020">
    <property type="protein sequence ID" value="GEP54040.1"/>
    <property type="molecule type" value="Genomic_DNA"/>
</dbReference>
<dbReference type="PANTHER" id="PTHR36919">
    <property type="entry name" value="BLR1215 PROTEIN"/>
    <property type="match status" value="1"/>
</dbReference>
<name>A0A512N4X9_9HYPH</name>
<gene>
    <name evidence="3" type="ORF">RSO01_12060</name>
</gene>
<keyword evidence="4" id="KW-1185">Reference proteome</keyword>
<protein>
    <recommendedName>
        <fullName evidence="2">DUF2147 domain-containing protein</fullName>
    </recommendedName>
</protein>
<feature type="chain" id="PRO_5021840899" description="DUF2147 domain-containing protein" evidence="1">
    <location>
        <begin position="17"/>
        <end position="150"/>
    </location>
</feature>
<evidence type="ECO:0000313" key="3">
    <source>
        <dbReference type="EMBL" id="GEP54040.1"/>
    </source>
</evidence>
<dbReference type="InterPro" id="IPR019223">
    <property type="entry name" value="DUF2147"/>
</dbReference>
<feature type="domain" description="DUF2147" evidence="2">
    <location>
        <begin position="23"/>
        <end position="148"/>
    </location>
</feature>
<evidence type="ECO:0000256" key="1">
    <source>
        <dbReference type="SAM" id="SignalP"/>
    </source>
</evidence>
<feature type="signal peptide" evidence="1">
    <location>
        <begin position="1"/>
        <end position="16"/>
    </location>
</feature>
<proteinExistence type="predicted"/>
<dbReference type="Proteomes" id="UP000321058">
    <property type="component" value="Unassembled WGS sequence"/>
</dbReference>
<evidence type="ECO:0000259" key="2">
    <source>
        <dbReference type="Pfam" id="PF09917"/>
    </source>
</evidence>
<sequence>MLLAALLGMLASSASAQQGTVMGTWLTASGKAQVRIAACADAKIGPICGTIVALIEPRGPDGTVVSPEVATDWRNTDSALRGRKVLGMPLIWGFKKTSDPNTFEEGQIYNGENGKIYNANISLQPDGKLRLRGYVGAPMFGETQLWTRVN</sequence>
<organism evidence="3 4">
    <name type="scientific">Reyranella soli</name>
    <dbReference type="NCBI Taxonomy" id="1230389"/>
    <lineage>
        <taxon>Bacteria</taxon>
        <taxon>Pseudomonadati</taxon>
        <taxon>Pseudomonadota</taxon>
        <taxon>Alphaproteobacteria</taxon>
        <taxon>Hyphomicrobiales</taxon>
        <taxon>Reyranellaceae</taxon>
        <taxon>Reyranella</taxon>
    </lineage>
</organism>
<dbReference type="PANTHER" id="PTHR36919:SF2">
    <property type="entry name" value="BLL6627 PROTEIN"/>
    <property type="match status" value="1"/>
</dbReference>
<evidence type="ECO:0000313" key="4">
    <source>
        <dbReference type="Proteomes" id="UP000321058"/>
    </source>
</evidence>
<dbReference type="Pfam" id="PF09917">
    <property type="entry name" value="DUF2147"/>
    <property type="match status" value="1"/>
</dbReference>
<comment type="caution">
    <text evidence="3">The sequence shown here is derived from an EMBL/GenBank/DDBJ whole genome shotgun (WGS) entry which is preliminary data.</text>
</comment>
<reference evidence="3 4" key="1">
    <citation type="submission" date="2019-07" db="EMBL/GenBank/DDBJ databases">
        <title>Whole genome shotgun sequence of Reyranella soli NBRC 108950.</title>
        <authorList>
            <person name="Hosoyama A."/>
            <person name="Uohara A."/>
            <person name="Ohji S."/>
            <person name="Ichikawa N."/>
        </authorList>
    </citation>
    <scope>NUCLEOTIDE SEQUENCE [LARGE SCALE GENOMIC DNA]</scope>
    <source>
        <strain evidence="3 4">NBRC 108950</strain>
    </source>
</reference>
<keyword evidence="1" id="KW-0732">Signal</keyword>